<proteinExistence type="predicted"/>
<organism evidence="7 8">
    <name type="scientific">Letharia lupina</name>
    <dbReference type="NCBI Taxonomy" id="560253"/>
    <lineage>
        <taxon>Eukaryota</taxon>
        <taxon>Fungi</taxon>
        <taxon>Dikarya</taxon>
        <taxon>Ascomycota</taxon>
        <taxon>Pezizomycotina</taxon>
        <taxon>Lecanoromycetes</taxon>
        <taxon>OSLEUM clade</taxon>
        <taxon>Lecanoromycetidae</taxon>
        <taxon>Lecanorales</taxon>
        <taxon>Lecanorineae</taxon>
        <taxon>Parmeliaceae</taxon>
        <taxon>Letharia</taxon>
    </lineage>
</organism>
<sequence>MAEVVGLIASVATLLHVARKVQEYGHDYFTAEEQQKELGRTLGTFQTKVELLGKHGERALKNPNDERFEALRVVLRSSKVVDAKGEKLGPDPHRSSVGALKRIENGMKETEKSLLILSQNGAESSVKRLWWHHDKKRFQKTIGKIGESIKQMESVLAYDHFAISLDASDGVRKVLKNQEAEAQERQAQRELDLAEREKVRREEAEERQKARDDQAQAAERLRREEAEQWERSRREAAEERQRAARERERETKEKKRAAIIDWLSPLSFQARQSELYNQCMQQNVSTPSLLASPEFDAWTSGPPWMLQCVGEPGAGKTLLCALVIERLKTIFKNRNVPILYIYLNYKESSTQTLDNLISSLLKQLLQHADAEFQSPEAKRLFSGAENESRPTLEDFYEAFLAEIRYFERVMIVVDAYDEASPAVKERLADRLLSLPTDKASLMITSRPIEEEPDPRELKFCDSCGRGRPTNDTPLLPPLKVYYRCQICNIDICQSCRAKDVYCKDRKHILKQPDDPVRMSIEPSQDDIKLYVRKELDIELRLGNSKHSDSTLTKSSFGTTRLGRICRRRSDLQERIVPTVVTKANSMFTLAGLYMQTLRACISEGEVEDALDNPPEGYDGFYERNMLRITEESENTRASTLARKTLEWVVHAHRPLSLAELRDALAVDLNKAGFRKAARPDKATILEVTAGMIIIESNERNVRLNHRTAQEYFDKSRERWFSAASADIARVSLHYLSLGELTKPCEGIYEDRDFDSRRKAYPLLEYAYLYWGDHAYEAGPHAETQAAVFRYVSDTDKIAAWTQATWYLRSAERAEWDIRKGANALHVCAWFGLTEIVSRLLDGDLDVNATDPNYKQTPLMYACRRGQSATVAKLLERGADVNQYSHRDSVALFEAVDSGVIETVELLLAHKELDVNAIHPWRSNRTALMLAAQSGKLEIVNALLDRPGVQFDRKDLDGNTPLSLATIAGQSDVVASLLEQEGIAVDSHNRIGSTALILAATAKGGRKETEAKIFIAELLLMQGADSSIKDHEGGGTAILRAVDAGNEAMVKLLIEYNADIGIRDDLNRGLLHSAAIDGHEAIVHLLLEEGLDANAQDKNGKTPLHDASRDGNSKVAKLLLDSAADPSIEDMHWRTPWTVAWQYGNLNVMRVLEAKEIIEESAKPTPSSYPQVTALPIWSLANLGFQNQVSHMITSKPNDIYFCDPDMGNTALHCAVNADNPIILTQLLQAGLSPDSLNDYYRAPLHLAAIAGHANLLIILLNHHAKYDQKDRWLETPLKIAHHNRHLECAVILIEAGAMPTSPSMIQSLFFAAIELGRLNAVSKLIDMGADLSVKNVLGQTALQMAKETGNGEIVQVLRTNKSVFRSPRVGSDITEVEEEGAEEQMAMLSMKESPFHRPEVWTEEGSEDEGTVVADRARTPVARQDRSEASDGRA</sequence>
<evidence type="ECO:0000313" key="7">
    <source>
        <dbReference type="EMBL" id="KAF6218725.1"/>
    </source>
</evidence>
<dbReference type="Gene3D" id="1.25.40.20">
    <property type="entry name" value="Ankyrin repeat-containing domain"/>
    <property type="match status" value="6"/>
</dbReference>
<evidence type="ECO:0008006" key="9">
    <source>
        <dbReference type="Google" id="ProtNLM"/>
    </source>
</evidence>
<dbReference type="InterPro" id="IPR036770">
    <property type="entry name" value="Ankyrin_rpt-contain_sf"/>
</dbReference>
<comment type="caution">
    <text evidence="7">The sequence shown here is derived from an EMBL/GenBank/DDBJ whole genome shotgun (WGS) entry which is preliminary data.</text>
</comment>
<dbReference type="PANTHER" id="PTHR24198">
    <property type="entry name" value="ANKYRIN REPEAT AND PROTEIN KINASE DOMAIN-CONTAINING PROTEIN"/>
    <property type="match status" value="1"/>
</dbReference>
<evidence type="ECO:0000256" key="3">
    <source>
        <dbReference type="PROSITE-ProRule" id="PRU00023"/>
    </source>
</evidence>
<feature type="compositionally biased region" description="Basic and acidic residues" evidence="4">
    <location>
        <begin position="1415"/>
        <end position="1434"/>
    </location>
</feature>
<dbReference type="EMBL" id="JACCJB010000021">
    <property type="protein sequence ID" value="KAF6218725.1"/>
    <property type="molecule type" value="Genomic_DNA"/>
</dbReference>
<accession>A0A8H6C8B9</accession>
<dbReference type="SMART" id="SM00248">
    <property type="entry name" value="ANK"/>
    <property type="match status" value="15"/>
</dbReference>
<dbReference type="GeneID" id="59333673"/>
<feature type="repeat" description="ANK" evidence="3">
    <location>
        <begin position="1239"/>
        <end position="1271"/>
    </location>
</feature>
<dbReference type="PROSITE" id="PS50088">
    <property type="entry name" value="ANK_REPEAT"/>
    <property type="match status" value="8"/>
</dbReference>
<keyword evidence="1" id="KW-0677">Repeat</keyword>
<dbReference type="InterPro" id="IPR002110">
    <property type="entry name" value="Ankyrin_rpt"/>
</dbReference>
<feature type="repeat" description="ANK" evidence="3">
    <location>
        <begin position="1065"/>
        <end position="1097"/>
    </location>
</feature>
<evidence type="ECO:0000256" key="4">
    <source>
        <dbReference type="SAM" id="MobiDB-lite"/>
    </source>
</evidence>
<name>A0A8H6C8B9_9LECA</name>
<feature type="domain" description="GPI inositol-deacylase winged helix" evidence="5">
    <location>
        <begin position="634"/>
        <end position="713"/>
    </location>
</feature>
<dbReference type="Pfam" id="PF12796">
    <property type="entry name" value="Ank_2"/>
    <property type="match status" value="4"/>
</dbReference>
<evidence type="ECO:0000256" key="1">
    <source>
        <dbReference type="ARBA" id="ARBA00022737"/>
    </source>
</evidence>
<dbReference type="Proteomes" id="UP000593566">
    <property type="component" value="Unassembled WGS sequence"/>
</dbReference>
<gene>
    <name evidence="7" type="ORF">HO133_005267</name>
</gene>
<feature type="repeat" description="ANK" evidence="3">
    <location>
        <begin position="1206"/>
        <end position="1238"/>
    </location>
</feature>
<feature type="repeat" description="ANK" evidence="3">
    <location>
        <begin position="853"/>
        <end position="885"/>
    </location>
</feature>
<evidence type="ECO:0000256" key="2">
    <source>
        <dbReference type="ARBA" id="ARBA00023043"/>
    </source>
</evidence>
<reference evidence="7 8" key="1">
    <citation type="journal article" date="2020" name="Genomics">
        <title>Complete, high-quality genomes from long-read metagenomic sequencing of two wolf lichen thalli reveals enigmatic genome architecture.</title>
        <authorList>
            <person name="McKenzie S.K."/>
            <person name="Walston R.F."/>
            <person name="Allen J.L."/>
        </authorList>
    </citation>
    <scope>NUCLEOTIDE SEQUENCE [LARGE SCALE GENOMIC DNA]</scope>
    <source>
        <strain evidence="7">WasteWater1</strain>
    </source>
</reference>
<feature type="repeat" description="ANK" evidence="3">
    <location>
        <begin position="819"/>
        <end position="851"/>
    </location>
</feature>
<dbReference type="PROSITE" id="PS50297">
    <property type="entry name" value="ANK_REP_REGION"/>
    <property type="match status" value="6"/>
</dbReference>
<evidence type="ECO:0000259" key="6">
    <source>
        <dbReference type="Pfam" id="PF24883"/>
    </source>
</evidence>
<dbReference type="Pfam" id="PF24883">
    <property type="entry name" value="NPHP3_N"/>
    <property type="match status" value="1"/>
</dbReference>
<feature type="compositionally biased region" description="Acidic residues" evidence="4">
    <location>
        <begin position="1401"/>
        <end position="1410"/>
    </location>
</feature>
<dbReference type="Pfam" id="PF22939">
    <property type="entry name" value="WHD_GPIID"/>
    <property type="match status" value="1"/>
</dbReference>
<dbReference type="Gene3D" id="3.40.50.300">
    <property type="entry name" value="P-loop containing nucleotide triphosphate hydrolases"/>
    <property type="match status" value="1"/>
</dbReference>
<evidence type="ECO:0000259" key="5">
    <source>
        <dbReference type="Pfam" id="PF22939"/>
    </source>
</evidence>
<protein>
    <recommendedName>
        <fullName evidence="9">Ankyrin</fullName>
    </recommendedName>
</protein>
<dbReference type="SUPFAM" id="SSF48403">
    <property type="entry name" value="Ankyrin repeat"/>
    <property type="match status" value="2"/>
</dbReference>
<feature type="region of interest" description="Disordered" evidence="4">
    <location>
        <begin position="1396"/>
        <end position="1434"/>
    </location>
</feature>
<dbReference type="RefSeq" id="XP_037148160.1">
    <property type="nucleotide sequence ID" value="XM_037296178.1"/>
</dbReference>
<dbReference type="InterPro" id="IPR054471">
    <property type="entry name" value="GPIID_WHD"/>
</dbReference>
<feature type="repeat" description="ANK" evidence="3">
    <location>
        <begin position="956"/>
        <end position="989"/>
    </location>
</feature>
<keyword evidence="8" id="KW-1185">Reference proteome</keyword>
<dbReference type="InterPro" id="IPR056884">
    <property type="entry name" value="NPHP3-like_N"/>
</dbReference>
<feature type="region of interest" description="Disordered" evidence="4">
    <location>
        <begin position="183"/>
        <end position="250"/>
    </location>
</feature>
<evidence type="ECO:0000313" key="8">
    <source>
        <dbReference type="Proteomes" id="UP000593566"/>
    </source>
</evidence>
<dbReference type="Pfam" id="PF00023">
    <property type="entry name" value="Ank"/>
    <property type="match status" value="1"/>
</dbReference>
<feature type="domain" description="Nephrocystin 3-like N-terminal" evidence="6">
    <location>
        <begin position="289"/>
        <end position="446"/>
    </location>
</feature>
<keyword evidence="2 3" id="KW-0040">ANK repeat</keyword>
<dbReference type="InterPro" id="IPR027417">
    <property type="entry name" value="P-loop_NTPase"/>
</dbReference>
<dbReference type="PANTHER" id="PTHR24198:SF165">
    <property type="entry name" value="ANKYRIN REPEAT-CONTAINING PROTEIN-RELATED"/>
    <property type="match status" value="1"/>
</dbReference>
<feature type="repeat" description="ANK" evidence="3">
    <location>
        <begin position="1032"/>
        <end position="1064"/>
    </location>
</feature>
<dbReference type="SUPFAM" id="SSF52540">
    <property type="entry name" value="P-loop containing nucleoside triphosphate hydrolases"/>
    <property type="match status" value="1"/>
</dbReference>
<feature type="repeat" description="ANK" evidence="3">
    <location>
        <begin position="1098"/>
        <end position="1130"/>
    </location>
</feature>